<evidence type="ECO:0000313" key="1">
    <source>
        <dbReference type="EMBL" id="QNT60272.1"/>
    </source>
</evidence>
<keyword evidence="2" id="KW-1185">Reference proteome</keyword>
<sequence length="71" mass="8262">MLYSSNKDYDQYIKKLVESGNWFYIPKGRRKHAALRHINGGICAIPCSPGSRFVGLHNFRRQIRHTERKSG</sequence>
<proteinExistence type="predicted"/>
<reference evidence="1" key="1">
    <citation type="submission" date="2024-06" db="EMBL/GenBank/DDBJ databases">
        <title>Complete Genome Sequence of mouse commensal type strain Neisseria musculi.</title>
        <authorList>
            <person name="Thapa E."/>
            <person name="Aluvathingal J."/>
            <person name="Nadendla S."/>
            <person name="Mehta A."/>
            <person name="Tettelin H."/>
            <person name="Weyand N.J."/>
        </authorList>
    </citation>
    <scope>NUCLEOTIDE SEQUENCE</scope>
    <source>
        <strain evidence="1">NW831</strain>
    </source>
</reference>
<protein>
    <submittedName>
        <fullName evidence="1">YdhB domain protein</fullName>
    </submittedName>
</protein>
<dbReference type="KEGG" id="nmus:H7A79_0745"/>
<dbReference type="AlphaFoldDB" id="A0A7H1MF57"/>
<evidence type="ECO:0000313" key="2">
    <source>
        <dbReference type="Proteomes" id="UP000516412"/>
    </source>
</evidence>
<dbReference type="RefSeq" id="WP_187001135.1">
    <property type="nucleotide sequence ID" value="NZ_CP060414.2"/>
</dbReference>
<dbReference type="Proteomes" id="UP000516412">
    <property type="component" value="Chromosome"/>
</dbReference>
<accession>A0A7H1MF57</accession>
<dbReference type="EMBL" id="CP060414">
    <property type="protein sequence ID" value="QNT60272.1"/>
    <property type="molecule type" value="Genomic_DNA"/>
</dbReference>
<organism evidence="1 2">
    <name type="scientific">Neisseria musculi</name>
    <dbReference type="NCBI Taxonomy" id="1815583"/>
    <lineage>
        <taxon>Bacteria</taxon>
        <taxon>Pseudomonadati</taxon>
        <taxon>Pseudomonadota</taxon>
        <taxon>Betaproteobacteria</taxon>
        <taxon>Neisseriales</taxon>
        <taxon>Neisseriaceae</taxon>
        <taxon>Neisseria</taxon>
    </lineage>
</organism>
<name>A0A7H1MF57_9NEIS</name>
<gene>
    <name evidence="1" type="primary">ydhB</name>
    <name evidence="1" type="ORF">H7A79_0745</name>
</gene>